<dbReference type="PROSITE" id="PS00198">
    <property type="entry name" value="4FE4S_FER_1"/>
    <property type="match status" value="1"/>
</dbReference>
<dbReference type="Pfam" id="PF12838">
    <property type="entry name" value="Fer4_7"/>
    <property type="match status" value="1"/>
</dbReference>
<keyword evidence="1" id="KW-0479">Metal-binding</keyword>
<sequence>MKGKIEINKELCKGCTFCVTACPKKIISMSAEFNNSGYFPAIVETMEECTGCAMCAEMCPEIAIEVWREE</sequence>
<name>A0ABR5SCP8_9BACT</name>
<evidence type="ECO:0000256" key="1">
    <source>
        <dbReference type="ARBA" id="ARBA00022723"/>
    </source>
</evidence>
<dbReference type="Proteomes" id="UP000060487">
    <property type="component" value="Unassembled WGS sequence"/>
</dbReference>
<comment type="caution">
    <text evidence="5">The sequence shown here is derived from an EMBL/GenBank/DDBJ whole genome shotgun (WGS) entry which is preliminary data.</text>
</comment>
<gene>
    <name evidence="5" type="ORF">ASN18_2989</name>
</gene>
<feature type="domain" description="4Fe-4S ferredoxin-type" evidence="4">
    <location>
        <begin position="39"/>
        <end position="69"/>
    </location>
</feature>
<dbReference type="PROSITE" id="PS51379">
    <property type="entry name" value="4FE4S_FER_2"/>
    <property type="match status" value="2"/>
</dbReference>
<evidence type="ECO:0000256" key="3">
    <source>
        <dbReference type="ARBA" id="ARBA00023014"/>
    </source>
</evidence>
<keyword evidence="6" id="KW-1185">Reference proteome</keyword>
<evidence type="ECO:0000313" key="6">
    <source>
        <dbReference type="Proteomes" id="UP000060487"/>
    </source>
</evidence>
<dbReference type="RefSeq" id="WP_085053602.1">
    <property type="nucleotide sequence ID" value="NZ_LNQR01000119.1"/>
</dbReference>
<keyword evidence="3" id="KW-0411">Iron-sulfur</keyword>
<evidence type="ECO:0000259" key="4">
    <source>
        <dbReference type="PROSITE" id="PS51379"/>
    </source>
</evidence>
<reference evidence="5 6" key="1">
    <citation type="submission" date="2015-11" db="EMBL/GenBank/DDBJ databases">
        <authorList>
            <person name="Lin W."/>
        </authorList>
    </citation>
    <scope>NUCLEOTIDE SEQUENCE [LARGE SCALE GENOMIC DNA]</scope>
    <source>
        <strain evidence="5 6">HCH-1</strain>
    </source>
</reference>
<proteinExistence type="predicted"/>
<protein>
    <submittedName>
        <fullName evidence="5">2-oxoglutarate-acceptor oxidoreductase subunit OorD</fullName>
    </submittedName>
</protein>
<evidence type="ECO:0000256" key="2">
    <source>
        <dbReference type="ARBA" id="ARBA00023004"/>
    </source>
</evidence>
<dbReference type="PANTHER" id="PTHR43122:SF2">
    <property type="entry name" value="FERREDOXIN SUBUNIT OF PYRUVATE:FLAVODOXIN OXIDOREDUCTASE"/>
    <property type="match status" value="1"/>
</dbReference>
<feature type="domain" description="4Fe-4S ferredoxin-type" evidence="4">
    <location>
        <begin position="3"/>
        <end position="32"/>
    </location>
</feature>
<dbReference type="InterPro" id="IPR017896">
    <property type="entry name" value="4Fe4S_Fe-S-bd"/>
</dbReference>
<organism evidence="5 6">
    <name type="scientific">Candidatus Magnetominusculus xianensis</name>
    <dbReference type="NCBI Taxonomy" id="1748249"/>
    <lineage>
        <taxon>Bacteria</taxon>
        <taxon>Pseudomonadati</taxon>
        <taxon>Nitrospirota</taxon>
        <taxon>Nitrospiria</taxon>
        <taxon>Nitrospirales</taxon>
        <taxon>Nitrospiraceae</taxon>
        <taxon>Candidatus Magnetominusculus</taxon>
    </lineage>
</organism>
<dbReference type="InterPro" id="IPR017900">
    <property type="entry name" value="4Fe4S_Fe_S_CS"/>
</dbReference>
<dbReference type="PANTHER" id="PTHR43122">
    <property type="entry name" value="FERREDOXIN SUBUNIT OF PYRUVATE:FLAVODOXIN OXIDOREDUCTASE-RELATED"/>
    <property type="match status" value="1"/>
</dbReference>
<evidence type="ECO:0000313" key="5">
    <source>
        <dbReference type="EMBL" id="KWT78175.1"/>
    </source>
</evidence>
<dbReference type="Gene3D" id="3.30.70.20">
    <property type="match status" value="1"/>
</dbReference>
<dbReference type="EMBL" id="LNQR01000119">
    <property type="protein sequence ID" value="KWT78175.1"/>
    <property type="molecule type" value="Genomic_DNA"/>
</dbReference>
<dbReference type="SUPFAM" id="SSF54862">
    <property type="entry name" value="4Fe-4S ferredoxins"/>
    <property type="match status" value="1"/>
</dbReference>
<keyword evidence="2" id="KW-0408">Iron</keyword>
<accession>A0ABR5SCP8</accession>